<dbReference type="Proteomes" id="UP000619265">
    <property type="component" value="Unassembled WGS sequence"/>
</dbReference>
<gene>
    <name evidence="2" type="ORF">F2P56_013238</name>
</gene>
<evidence type="ECO:0000256" key="1">
    <source>
        <dbReference type="SAM" id="MobiDB-lite"/>
    </source>
</evidence>
<evidence type="ECO:0000313" key="3">
    <source>
        <dbReference type="Proteomes" id="UP000619265"/>
    </source>
</evidence>
<sequence>MMRRSSPSSVNEVPRELRTAPSSDTEILPSPLVSKRLNTFSTSSMFSRYTDGFFWLDSMGFEVGLVDMVAEVRFRQIFSKEKVLKKDRWILSVYIRREVKI</sequence>
<reference evidence="2" key="2">
    <citation type="submission" date="2020-03" db="EMBL/GenBank/DDBJ databases">
        <title>Walnut 2.0.</title>
        <authorList>
            <person name="Marrano A."/>
            <person name="Britton M."/>
            <person name="Zimin A.V."/>
            <person name="Zaini P.A."/>
            <person name="Workman R."/>
            <person name="Puiu D."/>
            <person name="Bianco L."/>
            <person name="Allen B.J."/>
            <person name="Troggio M."/>
            <person name="Leslie C.A."/>
            <person name="Timp W."/>
            <person name="Dendekar A."/>
            <person name="Salzberg S.L."/>
            <person name="Neale D.B."/>
        </authorList>
    </citation>
    <scope>NUCLEOTIDE SEQUENCE</scope>
    <source>
        <tissue evidence="2">Leaves</tissue>
    </source>
</reference>
<evidence type="ECO:0000313" key="2">
    <source>
        <dbReference type="EMBL" id="KAF5469143.1"/>
    </source>
</evidence>
<dbReference type="Gramene" id="Jr06_15470_p2">
    <property type="protein sequence ID" value="cds.Jr06_15470_p2"/>
    <property type="gene ID" value="Jr06_15470"/>
</dbReference>
<reference evidence="2" key="1">
    <citation type="submission" date="2015-10" db="EMBL/GenBank/DDBJ databases">
        <authorList>
            <person name="Martinez-Garcia P.J."/>
            <person name="Crepeau M.W."/>
            <person name="Puiu D."/>
            <person name="Gonzalez-Ibeas D."/>
            <person name="Whalen J."/>
            <person name="Stevens K."/>
            <person name="Paul R."/>
            <person name="Butterfield T."/>
            <person name="Britton M."/>
            <person name="Reagan R."/>
            <person name="Chakraborty S."/>
            <person name="Walawage S.L."/>
            <person name="Vasquez-Gross H.A."/>
            <person name="Cardeno C."/>
            <person name="Famula R."/>
            <person name="Pratt K."/>
            <person name="Kuruganti S."/>
            <person name="Aradhya M.K."/>
            <person name="Leslie C.A."/>
            <person name="Dandekar A.M."/>
            <person name="Salzberg S.L."/>
            <person name="Wegrzyn J.L."/>
            <person name="Langley C.H."/>
            <person name="Neale D.B."/>
        </authorList>
    </citation>
    <scope>NUCLEOTIDE SEQUENCE</scope>
    <source>
        <tissue evidence="2">Leaves</tissue>
    </source>
</reference>
<comment type="caution">
    <text evidence="2">The sequence shown here is derived from an EMBL/GenBank/DDBJ whole genome shotgun (WGS) entry which is preliminary data.</text>
</comment>
<dbReference type="AlphaFoldDB" id="A0A834CYX6"/>
<dbReference type="EMBL" id="LIHL02000006">
    <property type="protein sequence ID" value="KAF5469143.1"/>
    <property type="molecule type" value="Genomic_DNA"/>
</dbReference>
<accession>A0A834CYX6</accession>
<feature type="region of interest" description="Disordered" evidence="1">
    <location>
        <begin position="1"/>
        <end position="25"/>
    </location>
</feature>
<proteinExistence type="predicted"/>
<feature type="compositionally biased region" description="Polar residues" evidence="1">
    <location>
        <begin position="1"/>
        <end position="11"/>
    </location>
</feature>
<protein>
    <submittedName>
        <fullName evidence="2">Uncharacterized protein</fullName>
    </submittedName>
</protein>
<name>A0A834CYX6_JUGRE</name>
<organism evidence="2 3">
    <name type="scientific">Juglans regia</name>
    <name type="common">English walnut</name>
    <dbReference type="NCBI Taxonomy" id="51240"/>
    <lineage>
        <taxon>Eukaryota</taxon>
        <taxon>Viridiplantae</taxon>
        <taxon>Streptophyta</taxon>
        <taxon>Embryophyta</taxon>
        <taxon>Tracheophyta</taxon>
        <taxon>Spermatophyta</taxon>
        <taxon>Magnoliopsida</taxon>
        <taxon>eudicotyledons</taxon>
        <taxon>Gunneridae</taxon>
        <taxon>Pentapetalae</taxon>
        <taxon>rosids</taxon>
        <taxon>fabids</taxon>
        <taxon>Fagales</taxon>
        <taxon>Juglandaceae</taxon>
        <taxon>Juglans</taxon>
    </lineage>
</organism>